<dbReference type="SUPFAM" id="SSF158472">
    <property type="entry name" value="HAMP domain-like"/>
    <property type="match status" value="1"/>
</dbReference>
<dbReference type="Gene3D" id="3.30.565.10">
    <property type="entry name" value="Histidine kinase-like ATPase, C-terminal domain"/>
    <property type="match status" value="1"/>
</dbReference>
<evidence type="ECO:0000256" key="10">
    <source>
        <dbReference type="ARBA" id="ARBA00023136"/>
    </source>
</evidence>
<dbReference type="GO" id="GO:0005886">
    <property type="term" value="C:plasma membrane"/>
    <property type="evidence" value="ECO:0007669"/>
    <property type="project" value="TreeGrafter"/>
</dbReference>
<keyword evidence="10 11" id="KW-0472">Membrane</keyword>
<keyword evidence="9" id="KW-0902">Two-component regulatory system</keyword>
<dbReference type="PANTHER" id="PTHR45436:SF5">
    <property type="entry name" value="SENSOR HISTIDINE KINASE TRCS"/>
    <property type="match status" value="1"/>
</dbReference>
<sequence length="374" mass="40357">MCAGSVSGWRAVEGARRMKSVQGIGRQIAVSMVTATVTSLVMAFAGLYLFYALLLRFAPSLISEEAGLPGGIEWMMMITLLAVGAGVAFVFAVRLARHIVQPIVTVAASARRLADGDLTSRAVPARTPTGEVAGLVNDYNFLADRLEKSAEALLRWNATIAHELRTPVTILSGRLQGLADGVFQPEPALFTSLVSHVNGLAHLIEDLRIVSLMDGGHLEAAIRRVDLAAETEIITGLMRDPLADAGFQLILDLEDGTADVDIARIRQALIALLENIRRHARPGLALVRLRLTRDQVRIEVQDEGPGLPPDFVEYAFEPFRRYRDMNDPIKGSGLGLAVVQTIAQLHGGMAGYAQVDGGACFSMVFPRFRAPVAN</sequence>
<organism evidence="14 15">
    <name type="scientific">Croceibacterium xixiisoli</name>
    <dbReference type="NCBI Taxonomy" id="1476466"/>
    <lineage>
        <taxon>Bacteria</taxon>
        <taxon>Pseudomonadati</taxon>
        <taxon>Pseudomonadota</taxon>
        <taxon>Alphaproteobacteria</taxon>
        <taxon>Sphingomonadales</taxon>
        <taxon>Erythrobacteraceae</taxon>
        <taxon>Croceibacterium</taxon>
    </lineage>
</organism>
<keyword evidence="4" id="KW-0597">Phosphoprotein</keyword>
<evidence type="ECO:0000256" key="8">
    <source>
        <dbReference type="ARBA" id="ARBA00022989"/>
    </source>
</evidence>
<dbReference type="Gene3D" id="1.10.287.130">
    <property type="match status" value="1"/>
</dbReference>
<dbReference type="InterPro" id="IPR003594">
    <property type="entry name" value="HATPase_dom"/>
</dbReference>
<dbReference type="EMBL" id="WTYJ01000002">
    <property type="protein sequence ID" value="MXO99485.1"/>
    <property type="molecule type" value="Genomic_DNA"/>
</dbReference>
<protein>
    <recommendedName>
        <fullName evidence="3">histidine kinase</fullName>
        <ecNumber evidence="3">2.7.13.3</ecNumber>
    </recommendedName>
</protein>
<dbReference type="OrthoDB" id="9804645at2"/>
<accession>A0A6I4TTI1</accession>
<keyword evidence="6 11" id="KW-0812">Transmembrane</keyword>
<feature type="domain" description="Histidine kinase" evidence="12">
    <location>
        <begin position="159"/>
        <end position="369"/>
    </location>
</feature>
<dbReference type="CDD" id="cd06225">
    <property type="entry name" value="HAMP"/>
    <property type="match status" value="1"/>
</dbReference>
<dbReference type="Pfam" id="PF00672">
    <property type="entry name" value="HAMP"/>
    <property type="match status" value="1"/>
</dbReference>
<dbReference type="Proteomes" id="UP000469430">
    <property type="component" value="Unassembled WGS sequence"/>
</dbReference>
<dbReference type="InterPro" id="IPR003660">
    <property type="entry name" value="HAMP_dom"/>
</dbReference>
<dbReference type="InterPro" id="IPR004358">
    <property type="entry name" value="Sig_transdc_His_kin-like_C"/>
</dbReference>
<comment type="subcellular location">
    <subcellularLocation>
        <location evidence="2">Membrane</location>
    </subcellularLocation>
</comment>
<keyword evidence="8 11" id="KW-1133">Transmembrane helix</keyword>
<keyword evidence="5" id="KW-0808">Transferase</keyword>
<proteinExistence type="predicted"/>
<dbReference type="Gene3D" id="6.10.340.10">
    <property type="match status" value="1"/>
</dbReference>
<dbReference type="Pfam" id="PF00512">
    <property type="entry name" value="HisKA"/>
    <property type="match status" value="1"/>
</dbReference>
<evidence type="ECO:0000256" key="3">
    <source>
        <dbReference type="ARBA" id="ARBA00012438"/>
    </source>
</evidence>
<feature type="transmembrane region" description="Helical" evidence="11">
    <location>
        <begin position="28"/>
        <end position="54"/>
    </location>
</feature>
<dbReference type="InterPro" id="IPR003661">
    <property type="entry name" value="HisK_dim/P_dom"/>
</dbReference>
<evidence type="ECO:0000259" key="12">
    <source>
        <dbReference type="PROSITE" id="PS50109"/>
    </source>
</evidence>
<keyword evidence="7" id="KW-0418">Kinase</keyword>
<dbReference type="SMART" id="SM00304">
    <property type="entry name" value="HAMP"/>
    <property type="match status" value="1"/>
</dbReference>
<keyword evidence="15" id="KW-1185">Reference proteome</keyword>
<feature type="transmembrane region" description="Helical" evidence="11">
    <location>
        <begin position="74"/>
        <end position="93"/>
    </location>
</feature>
<dbReference type="InterPro" id="IPR036097">
    <property type="entry name" value="HisK_dim/P_sf"/>
</dbReference>
<evidence type="ECO:0000256" key="4">
    <source>
        <dbReference type="ARBA" id="ARBA00022553"/>
    </source>
</evidence>
<comment type="catalytic activity">
    <reaction evidence="1">
        <text>ATP + protein L-histidine = ADP + protein N-phospho-L-histidine.</text>
        <dbReference type="EC" id="2.7.13.3"/>
    </reaction>
</comment>
<dbReference type="SMART" id="SM00388">
    <property type="entry name" value="HisKA"/>
    <property type="match status" value="1"/>
</dbReference>
<dbReference type="PROSITE" id="PS50885">
    <property type="entry name" value="HAMP"/>
    <property type="match status" value="1"/>
</dbReference>
<dbReference type="EC" id="2.7.13.3" evidence="3"/>
<dbReference type="PANTHER" id="PTHR45436">
    <property type="entry name" value="SENSOR HISTIDINE KINASE YKOH"/>
    <property type="match status" value="1"/>
</dbReference>
<dbReference type="SUPFAM" id="SSF55874">
    <property type="entry name" value="ATPase domain of HSP90 chaperone/DNA topoisomerase II/histidine kinase"/>
    <property type="match status" value="1"/>
</dbReference>
<dbReference type="InterPro" id="IPR050428">
    <property type="entry name" value="TCS_sensor_his_kinase"/>
</dbReference>
<dbReference type="PRINTS" id="PR00344">
    <property type="entry name" value="BCTRLSENSOR"/>
</dbReference>
<evidence type="ECO:0000256" key="6">
    <source>
        <dbReference type="ARBA" id="ARBA00022692"/>
    </source>
</evidence>
<gene>
    <name evidence="14" type="ORF">GRI97_10845</name>
</gene>
<dbReference type="CDD" id="cd00082">
    <property type="entry name" value="HisKA"/>
    <property type="match status" value="1"/>
</dbReference>
<evidence type="ECO:0000256" key="1">
    <source>
        <dbReference type="ARBA" id="ARBA00000085"/>
    </source>
</evidence>
<evidence type="ECO:0000259" key="13">
    <source>
        <dbReference type="PROSITE" id="PS50885"/>
    </source>
</evidence>
<evidence type="ECO:0000256" key="7">
    <source>
        <dbReference type="ARBA" id="ARBA00022777"/>
    </source>
</evidence>
<evidence type="ECO:0000256" key="9">
    <source>
        <dbReference type="ARBA" id="ARBA00023012"/>
    </source>
</evidence>
<evidence type="ECO:0000313" key="14">
    <source>
        <dbReference type="EMBL" id="MXO99485.1"/>
    </source>
</evidence>
<dbReference type="InterPro" id="IPR036890">
    <property type="entry name" value="HATPase_C_sf"/>
</dbReference>
<dbReference type="Pfam" id="PF02518">
    <property type="entry name" value="HATPase_c"/>
    <property type="match status" value="1"/>
</dbReference>
<name>A0A6I4TTI1_9SPHN</name>
<evidence type="ECO:0000313" key="15">
    <source>
        <dbReference type="Proteomes" id="UP000469430"/>
    </source>
</evidence>
<dbReference type="SMART" id="SM00387">
    <property type="entry name" value="HATPase_c"/>
    <property type="match status" value="1"/>
</dbReference>
<evidence type="ECO:0000256" key="2">
    <source>
        <dbReference type="ARBA" id="ARBA00004370"/>
    </source>
</evidence>
<dbReference type="PROSITE" id="PS50109">
    <property type="entry name" value="HIS_KIN"/>
    <property type="match status" value="1"/>
</dbReference>
<comment type="caution">
    <text evidence="14">The sequence shown here is derived from an EMBL/GenBank/DDBJ whole genome shotgun (WGS) entry which is preliminary data.</text>
</comment>
<dbReference type="AlphaFoldDB" id="A0A6I4TTI1"/>
<dbReference type="InterPro" id="IPR005467">
    <property type="entry name" value="His_kinase_dom"/>
</dbReference>
<dbReference type="SUPFAM" id="SSF47384">
    <property type="entry name" value="Homodimeric domain of signal transducing histidine kinase"/>
    <property type="match status" value="1"/>
</dbReference>
<dbReference type="GO" id="GO:0000155">
    <property type="term" value="F:phosphorelay sensor kinase activity"/>
    <property type="evidence" value="ECO:0007669"/>
    <property type="project" value="InterPro"/>
</dbReference>
<dbReference type="CDD" id="cd00075">
    <property type="entry name" value="HATPase"/>
    <property type="match status" value="1"/>
</dbReference>
<feature type="domain" description="HAMP" evidence="13">
    <location>
        <begin position="97"/>
        <end position="151"/>
    </location>
</feature>
<evidence type="ECO:0000256" key="5">
    <source>
        <dbReference type="ARBA" id="ARBA00022679"/>
    </source>
</evidence>
<reference evidence="14 15" key="1">
    <citation type="submission" date="2019-12" db="EMBL/GenBank/DDBJ databases">
        <title>Genomic-based taxomic classification of the family Erythrobacteraceae.</title>
        <authorList>
            <person name="Xu L."/>
        </authorList>
    </citation>
    <scope>NUCLEOTIDE SEQUENCE [LARGE SCALE GENOMIC DNA]</scope>
    <source>
        <strain evidence="14 15">S36</strain>
    </source>
</reference>
<evidence type="ECO:0000256" key="11">
    <source>
        <dbReference type="SAM" id="Phobius"/>
    </source>
</evidence>